<feature type="transmembrane region" description="Helical" evidence="1">
    <location>
        <begin position="48"/>
        <end position="68"/>
    </location>
</feature>
<evidence type="ECO:0000313" key="2">
    <source>
        <dbReference type="EMBL" id="MDH6284745.1"/>
    </source>
</evidence>
<proteinExistence type="predicted"/>
<evidence type="ECO:0000313" key="3">
    <source>
        <dbReference type="Proteomes" id="UP001160334"/>
    </source>
</evidence>
<dbReference type="EMBL" id="JARXVC010000026">
    <property type="protein sequence ID" value="MDH6284745.1"/>
    <property type="molecule type" value="Genomic_DNA"/>
</dbReference>
<name>A0ABT6MKC1_9NOCA</name>
<keyword evidence="1" id="KW-0472">Membrane</keyword>
<accession>A0ABT6MKC1</accession>
<protein>
    <submittedName>
        <fullName evidence="2">Uncharacterized protein</fullName>
    </submittedName>
</protein>
<gene>
    <name evidence="2" type="ORF">M2280_006006</name>
</gene>
<keyword evidence="3" id="KW-1185">Reference proteome</keyword>
<feature type="transmembrane region" description="Helical" evidence="1">
    <location>
        <begin position="21"/>
        <end position="42"/>
    </location>
</feature>
<comment type="caution">
    <text evidence="2">The sequence shown here is derived from an EMBL/GenBank/DDBJ whole genome shotgun (WGS) entry which is preliminary data.</text>
</comment>
<sequence length="71" mass="7625">MVNRFRDTRRVSHPSEDRRATHVLWVLALVLLPLIPGAIATANGLSPYGIFWTTAWAALAIGVAAAPLSSS</sequence>
<reference evidence="2 3" key="1">
    <citation type="submission" date="2023-04" db="EMBL/GenBank/DDBJ databases">
        <title>Forest soil microbial communities from Buena Vista Peninsula, Colon Province, Panama.</title>
        <authorList>
            <person name="Bouskill N."/>
        </authorList>
    </citation>
    <scope>NUCLEOTIDE SEQUENCE [LARGE SCALE GENOMIC DNA]</scope>
    <source>
        <strain evidence="2 3">CFH S0262</strain>
    </source>
</reference>
<organism evidence="2 3">
    <name type="scientific">Prescottella agglutinans</name>
    <dbReference type="NCBI Taxonomy" id="1644129"/>
    <lineage>
        <taxon>Bacteria</taxon>
        <taxon>Bacillati</taxon>
        <taxon>Actinomycetota</taxon>
        <taxon>Actinomycetes</taxon>
        <taxon>Mycobacteriales</taxon>
        <taxon>Nocardiaceae</taxon>
        <taxon>Prescottella</taxon>
    </lineage>
</organism>
<dbReference type="Proteomes" id="UP001160334">
    <property type="component" value="Unassembled WGS sequence"/>
</dbReference>
<keyword evidence="1" id="KW-0812">Transmembrane</keyword>
<keyword evidence="1" id="KW-1133">Transmembrane helix</keyword>
<evidence type="ECO:0000256" key="1">
    <source>
        <dbReference type="SAM" id="Phobius"/>
    </source>
</evidence>